<dbReference type="Pfam" id="PF00781">
    <property type="entry name" value="DAGK_cat"/>
    <property type="match status" value="1"/>
</dbReference>
<dbReference type="EMBL" id="JBHPBY010000005">
    <property type="protein sequence ID" value="MFC1848727.1"/>
    <property type="molecule type" value="Genomic_DNA"/>
</dbReference>
<proteinExistence type="predicted"/>
<protein>
    <submittedName>
        <fullName evidence="2">Diacylglycerol/lipid kinase family protein</fullName>
        <ecNumber evidence="2">2.7.1.-</ecNumber>
    </submittedName>
</protein>
<dbReference type="GO" id="GO:0016301">
    <property type="term" value="F:kinase activity"/>
    <property type="evidence" value="ECO:0007669"/>
    <property type="project" value="UniProtKB-KW"/>
</dbReference>
<dbReference type="SUPFAM" id="SSF111331">
    <property type="entry name" value="NAD kinase/diacylglycerol kinase-like"/>
    <property type="match status" value="1"/>
</dbReference>
<dbReference type="Gene3D" id="3.40.50.10330">
    <property type="entry name" value="Probable inorganic polyphosphate/atp-NAD kinase, domain 1"/>
    <property type="match status" value="1"/>
</dbReference>
<organism evidence="2 3">
    <name type="scientific">candidate division CSSED10-310 bacterium</name>
    <dbReference type="NCBI Taxonomy" id="2855610"/>
    <lineage>
        <taxon>Bacteria</taxon>
        <taxon>Bacteria division CSSED10-310</taxon>
    </lineage>
</organism>
<evidence type="ECO:0000313" key="2">
    <source>
        <dbReference type="EMBL" id="MFC1848727.1"/>
    </source>
</evidence>
<gene>
    <name evidence="2" type="ORF">ACFL27_00840</name>
</gene>
<dbReference type="InterPro" id="IPR001206">
    <property type="entry name" value="Diacylglycerol_kinase_cat_dom"/>
</dbReference>
<dbReference type="Proteomes" id="UP001594351">
    <property type="component" value="Unassembled WGS sequence"/>
</dbReference>
<evidence type="ECO:0000313" key="3">
    <source>
        <dbReference type="Proteomes" id="UP001594351"/>
    </source>
</evidence>
<comment type="caution">
    <text evidence="2">The sequence shown here is derived from an EMBL/GenBank/DDBJ whole genome shotgun (WGS) entry which is preliminary data.</text>
</comment>
<name>A0ABV6YR98_UNCC1</name>
<dbReference type="InterPro" id="IPR016064">
    <property type="entry name" value="NAD/diacylglycerol_kinase_sf"/>
</dbReference>
<sequence length="369" mass="41606">MEEKSMRIDTALEPDLSPRASGHGIAVLLNENAKKVTGRVKRAIADVVPRSSFYTSHTSEEAYQHVKDIIDRGYERIFSGGGDGSIIQLMNMVRSYVDEKNTRLEALSRDMQQKIQKINYPRLGILKLGTGNGMSYLVGAKRGLRNIRKALVSPDTKTLNLSLIEAENWCFTFSGLGWDAAIQNDFVWFREKFRRFALARQIGGLGGYLTAMAVRTIPREIFRRKPAQVTIRNSDGPVYRAEYPDTMRLTDIGPGDVIYQGPVNVTGVGTVPYYGFKFTAFPFSRIRSDMMNLRIVRAGVFECISHAYSIWTGKYTGQHFLDFLTSGVTMEFSEQMPLQMGGDPYGYRSNIEYTMSNHQVEVIDLNSHA</sequence>
<dbReference type="EC" id="2.7.1.-" evidence="2"/>
<reference evidence="2 3" key="1">
    <citation type="submission" date="2024-09" db="EMBL/GenBank/DDBJ databases">
        <title>Laminarin stimulates single cell rates of sulfate reduction while oxygen inhibits transcriptomic activity in coastal marine sediment.</title>
        <authorList>
            <person name="Lindsay M."/>
            <person name="Orcutt B."/>
            <person name="Emerson D."/>
            <person name="Stepanauskas R."/>
            <person name="D'Angelo T."/>
        </authorList>
    </citation>
    <scope>NUCLEOTIDE SEQUENCE [LARGE SCALE GENOMIC DNA]</scope>
    <source>
        <strain evidence="2">SAG AM-311-K15</strain>
    </source>
</reference>
<evidence type="ECO:0000259" key="1">
    <source>
        <dbReference type="Pfam" id="PF00781"/>
    </source>
</evidence>
<keyword evidence="2" id="KW-0418">Kinase</keyword>
<dbReference type="InterPro" id="IPR017438">
    <property type="entry name" value="ATP-NAD_kinase_N"/>
</dbReference>
<feature type="domain" description="DAGKc" evidence="1">
    <location>
        <begin position="31"/>
        <end position="159"/>
    </location>
</feature>
<keyword evidence="3" id="KW-1185">Reference proteome</keyword>
<keyword evidence="2" id="KW-0808">Transferase</keyword>
<dbReference type="Gene3D" id="2.60.200.40">
    <property type="match status" value="1"/>
</dbReference>
<accession>A0ABV6YR98</accession>